<dbReference type="AlphaFoldDB" id="A0A9P8G1A0"/>
<evidence type="ECO:0000256" key="8">
    <source>
        <dbReference type="PIRSR" id="PIRSR000103-1"/>
    </source>
</evidence>
<sequence>MATESSKDIKTFGFVGLGLMGKPMSINLASKLEADQHLFVYDLVESAVLEVCESTPDRVSPCQSPQDVANKADFIITMLPEGKHVRTVYIDGTQNICSAQLDGKTLIDCSTIDAATTLSVKNHLKQHFPRTSFYDAPVSGGVLGAIKATIAFFLGCHESDPNLSTLKNILGTMGKEIIPCGGPSLGIVSKLCNNYLSGTITIACSEAFDMGIRAGVDPQVLYKVFSAGTGQNTISDKWCPVPGIVPEAPSSKGYKGGFKIQLMLKDYSLATSMAESLGSKPVLGKAGLEAWKDASGDSRFYDLDSRVMYQYVKARGDAE</sequence>
<dbReference type="EMBL" id="JAHFXS010000148">
    <property type="protein sequence ID" value="KAG9988463.1"/>
    <property type="molecule type" value="Genomic_DNA"/>
</dbReference>
<dbReference type="InterPro" id="IPR036291">
    <property type="entry name" value="NAD(P)-bd_dom_sf"/>
</dbReference>
<dbReference type="Gene3D" id="3.40.50.720">
    <property type="entry name" value="NAD(P)-binding Rossmann-like Domain"/>
    <property type="match status" value="1"/>
</dbReference>
<comment type="catalytic activity">
    <reaction evidence="7">
        <text>3-hydroxy-2-methylpropanoate + NAD(+) = 2-methyl-3-oxopropanoate + NADH + H(+)</text>
        <dbReference type="Rhea" id="RHEA:17681"/>
        <dbReference type="ChEBI" id="CHEBI:11805"/>
        <dbReference type="ChEBI" id="CHEBI:15378"/>
        <dbReference type="ChEBI" id="CHEBI:57540"/>
        <dbReference type="ChEBI" id="CHEBI:57700"/>
        <dbReference type="ChEBI" id="CHEBI:57945"/>
        <dbReference type="EC" id="1.1.1.31"/>
    </reaction>
</comment>
<comment type="similarity">
    <text evidence="2">Belongs to the HIBADH-related family. 3-hydroxyisobutyrate dehydrogenase subfamily.</text>
</comment>
<comment type="pathway">
    <text evidence="1">Amino-acid degradation; L-valine degradation.</text>
</comment>
<dbReference type="Gene3D" id="1.10.1040.10">
    <property type="entry name" value="N-(1-d-carboxylethyl)-l-norvaline Dehydrogenase, domain 2"/>
    <property type="match status" value="1"/>
</dbReference>
<dbReference type="PANTHER" id="PTHR22981:SF81">
    <property type="entry name" value="DEHYDROGENASE, PUTATIVE-RELATED"/>
    <property type="match status" value="1"/>
</dbReference>
<feature type="domain" description="3-hydroxyisobutyrate dehydrogenase-like NAD-binding" evidence="10">
    <location>
        <begin position="186"/>
        <end position="296"/>
    </location>
</feature>
<feature type="active site" evidence="8">
    <location>
        <position position="190"/>
    </location>
</feature>
<evidence type="ECO:0000256" key="1">
    <source>
        <dbReference type="ARBA" id="ARBA00005109"/>
    </source>
</evidence>
<dbReference type="GO" id="GO:0051287">
    <property type="term" value="F:NAD binding"/>
    <property type="evidence" value="ECO:0007669"/>
    <property type="project" value="InterPro"/>
</dbReference>
<dbReference type="PANTHER" id="PTHR22981">
    <property type="entry name" value="3-HYDROXYISOBUTYRATE DEHYDROGENASE-RELATED"/>
    <property type="match status" value="1"/>
</dbReference>
<dbReference type="PIRSF" id="PIRSF000103">
    <property type="entry name" value="HIBADH"/>
    <property type="match status" value="1"/>
</dbReference>
<dbReference type="InterPro" id="IPR015815">
    <property type="entry name" value="HIBADH-related"/>
</dbReference>
<evidence type="ECO:0000259" key="9">
    <source>
        <dbReference type="Pfam" id="PF03446"/>
    </source>
</evidence>
<dbReference type="GO" id="GO:0006574">
    <property type="term" value="P:L-valine catabolic process"/>
    <property type="evidence" value="ECO:0007669"/>
    <property type="project" value="TreeGrafter"/>
</dbReference>
<reference evidence="11" key="2">
    <citation type="submission" date="2021-08" db="EMBL/GenBank/DDBJ databases">
        <authorList>
            <person name="Gostincar C."/>
            <person name="Sun X."/>
            <person name="Song Z."/>
            <person name="Gunde-Cimerman N."/>
        </authorList>
    </citation>
    <scope>NUCLEOTIDE SEQUENCE</scope>
    <source>
        <strain evidence="11">EXF-9298</strain>
    </source>
</reference>
<feature type="non-terminal residue" evidence="11">
    <location>
        <position position="319"/>
    </location>
</feature>
<dbReference type="InterPro" id="IPR002204">
    <property type="entry name" value="3-OH-isobutyrate_DH-rel_CS"/>
</dbReference>
<accession>A0A9P8G1A0</accession>
<evidence type="ECO:0000256" key="5">
    <source>
        <dbReference type="ARBA" id="ARBA00023002"/>
    </source>
</evidence>
<proteinExistence type="inferred from homology"/>
<dbReference type="InterPro" id="IPR013328">
    <property type="entry name" value="6PGD_dom2"/>
</dbReference>
<dbReference type="GO" id="GO:0050661">
    <property type="term" value="F:NADP binding"/>
    <property type="evidence" value="ECO:0007669"/>
    <property type="project" value="InterPro"/>
</dbReference>
<evidence type="ECO:0000256" key="3">
    <source>
        <dbReference type="ARBA" id="ARBA00012991"/>
    </source>
</evidence>
<dbReference type="SUPFAM" id="SSF48179">
    <property type="entry name" value="6-phosphogluconate dehydrogenase C-terminal domain-like"/>
    <property type="match status" value="1"/>
</dbReference>
<evidence type="ECO:0000259" key="10">
    <source>
        <dbReference type="Pfam" id="PF14833"/>
    </source>
</evidence>
<dbReference type="Proteomes" id="UP000729357">
    <property type="component" value="Unassembled WGS sequence"/>
</dbReference>
<keyword evidence="4" id="KW-0101">Branched-chain amino acid catabolism</keyword>
<keyword evidence="6" id="KW-0520">NAD</keyword>
<dbReference type="GO" id="GO:0008442">
    <property type="term" value="F:3-hydroxyisobutyrate dehydrogenase activity"/>
    <property type="evidence" value="ECO:0007669"/>
    <property type="project" value="UniProtKB-EC"/>
</dbReference>
<protein>
    <recommendedName>
        <fullName evidence="3">3-hydroxyisobutyrate dehydrogenase</fullName>
        <ecNumber evidence="3">1.1.1.31</ecNumber>
    </recommendedName>
</protein>
<evidence type="ECO:0000256" key="6">
    <source>
        <dbReference type="ARBA" id="ARBA00023027"/>
    </source>
</evidence>
<dbReference type="EC" id="1.1.1.31" evidence="3"/>
<dbReference type="InterPro" id="IPR008927">
    <property type="entry name" value="6-PGluconate_DH-like_C_sf"/>
</dbReference>
<dbReference type="SUPFAM" id="SSF51735">
    <property type="entry name" value="NAD(P)-binding Rossmann-fold domains"/>
    <property type="match status" value="1"/>
</dbReference>
<reference evidence="11" key="1">
    <citation type="journal article" date="2021" name="J Fungi (Basel)">
        <title>Virulence traits and population genomics of the black yeast Aureobasidium melanogenum.</title>
        <authorList>
            <person name="Cernosa A."/>
            <person name="Sun X."/>
            <person name="Gostincar C."/>
            <person name="Fang C."/>
            <person name="Gunde-Cimerman N."/>
            <person name="Song Z."/>
        </authorList>
    </citation>
    <scope>NUCLEOTIDE SEQUENCE</scope>
    <source>
        <strain evidence="11">EXF-9298</strain>
    </source>
</reference>
<evidence type="ECO:0000256" key="4">
    <source>
        <dbReference type="ARBA" id="ARBA00022456"/>
    </source>
</evidence>
<dbReference type="InterPro" id="IPR029154">
    <property type="entry name" value="HIBADH-like_NADP-bd"/>
</dbReference>
<keyword evidence="12" id="KW-1185">Reference proteome</keyword>
<dbReference type="GO" id="GO:0005739">
    <property type="term" value="C:mitochondrion"/>
    <property type="evidence" value="ECO:0007669"/>
    <property type="project" value="TreeGrafter"/>
</dbReference>
<dbReference type="FunFam" id="1.10.1040.10:FF:000006">
    <property type="entry name" value="3-hydroxyisobutyrate dehydrogenase"/>
    <property type="match status" value="1"/>
</dbReference>
<comment type="caution">
    <text evidence="11">The sequence shown here is derived from an EMBL/GenBank/DDBJ whole genome shotgun (WGS) entry which is preliminary data.</text>
</comment>
<dbReference type="PROSITE" id="PS00895">
    <property type="entry name" value="3_HYDROXYISOBUT_DH"/>
    <property type="match status" value="1"/>
</dbReference>
<evidence type="ECO:0000256" key="2">
    <source>
        <dbReference type="ARBA" id="ARBA00006013"/>
    </source>
</evidence>
<dbReference type="Pfam" id="PF14833">
    <property type="entry name" value="NAD_binding_11"/>
    <property type="match status" value="1"/>
</dbReference>
<feature type="domain" description="6-phosphogluconate dehydrogenase NADP-binding" evidence="9">
    <location>
        <begin position="12"/>
        <end position="180"/>
    </location>
</feature>
<dbReference type="InterPro" id="IPR006115">
    <property type="entry name" value="6PGDH_NADP-bd"/>
</dbReference>
<keyword evidence="5" id="KW-0560">Oxidoreductase</keyword>
<evidence type="ECO:0000313" key="12">
    <source>
        <dbReference type="Proteomes" id="UP000729357"/>
    </source>
</evidence>
<name>A0A9P8G1A0_AURME</name>
<dbReference type="Pfam" id="PF03446">
    <property type="entry name" value="NAD_binding_2"/>
    <property type="match status" value="1"/>
</dbReference>
<evidence type="ECO:0000256" key="7">
    <source>
        <dbReference type="ARBA" id="ARBA00049197"/>
    </source>
</evidence>
<evidence type="ECO:0000313" key="11">
    <source>
        <dbReference type="EMBL" id="KAG9988463.1"/>
    </source>
</evidence>
<organism evidence="11 12">
    <name type="scientific">Aureobasidium melanogenum</name>
    <name type="common">Aureobasidium pullulans var. melanogenum</name>
    <dbReference type="NCBI Taxonomy" id="46634"/>
    <lineage>
        <taxon>Eukaryota</taxon>
        <taxon>Fungi</taxon>
        <taxon>Dikarya</taxon>
        <taxon>Ascomycota</taxon>
        <taxon>Pezizomycotina</taxon>
        <taxon>Dothideomycetes</taxon>
        <taxon>Dothideomycetidae</taxon>
        <taxon>Dothideales</taxon>
        <taxon>Saccotheciaceae</taxon>
        <taxon>Aureobasidium</taxon>
    </lineage>
</organism>
<gene>
    <name evidence="11" type="ORF">KCU98_g2589</name>
</gene>